<gene>
    <name evidence="2" type="ORF">EYF80_046012</name>
</gene>
<dbReference type="AlphaFoldDB" id="A0A4Z2FSA9"/>
<accession>A0A4Z2FSA9</accession>
<evidence type="ECO:0000313" key="3">
    <source>
        <dbReference type="Proteomes" id="UP000314294"/>
    </source>
</evidence>
<feature type="region of interest" description="Disordered" evidence="1">
    <location>
        <begin position="1"/>
        <end position="21"/>
    </location>
</feature>
<proteinExistence type="predicted"/>
<keyword evidence="3" id="KW-1185">Reference proteome</keyword>
<protein>
    <submittedName>
        <fullName evidence="2">Uncharacterized protein</fullName>
    </submittedName>
</protein>
<feature type="compositionally biased region" description="Polar residues" evidence="1">
    <location>
        <begin position="1"/>
        <end position="13"/>
    </location>
</feature>
<dbReference type="Proteomes" id="UP000314294">
    <property type="component" value="Unassembled WGS sequence"/>
</dbReference>
<reference evidence="2 3" key="1">
    <citation type="submission" date="2019-03" db="EMBL/GenBank/DDBJ databases">
        <title>First draft genome of Liparis tanakae, snailfish: a comprehensive survey of snailfish specific genes.</title>
        <authorList>
            <person name="Kim W."/>
            <person name="Song I."/>
            <person name="Jeong J.-H."/>
            <person name="Kim D."/>
            <person name="Kim S."/>
            <person name="Ryu S."/>
            <person name="Song J.Y."/>
            <person name="Lee S.K."/>
        </authorList>
    </citation>
    <scope>NUCLEOTIDE SEQUENCE [LARGE SCALE GENOMIC DNA]</scope>
    <source>
        <tissue evidence="2">Muscle</tissue>
    </source>
</reference>
<organism evidence="2 3">
    <name type="scientific">Liparis tanakae</name>
    <name type="common">Tanaka's snailfish</name>
    <dbReference type="NCBI Taxonomy" id="230148"/>
    <lineage>
        <taxon>Eukaryota</taxon>
        <taxon>Metazoa</taxon>
        <taxon>Chordata</taxon>
        <taxon>Craniata</taxon>
        <taxon>Vertebrata</taxon>
        <taxon>Euteleostomi</taxon>
        <taxon>Actinopterygii</taxon>
        <taxon>Neopterygii</taxon>
        <taxon>Teleostei</taxon>
        <taxon>Neoteleostei</taxon>
        <taxon>Acanthomorphata</taxon>
        <taxon>Eupercaria</taxon>
        <taxon>Perciformes</taxon>
        <taxon>Cottioidei</taxon>
        <taxon>Cottales</taxon>
        <taxon>Liparidae</taxon>
        <taxon>Liparis</taxon>
    </lineage>
</organism>
<sequence length="70" mass="7712">MTDSQVLHTGTTHSSRRPMGKRLVQGGRDLAVHLLAHTARWEAQHHEHQPVTWANSISLKGAAANDPDLL</sequence>
<evidence type="ECO:0000256" key="1">
    <source>
        <dbReference type="SAM" id="MobiDB-lite"/>
    </source>
</evidence>
<evidence type="ECO:0000313" key="2">
    <source>
        <dbReference type="EMBL" id="TNN43805.1"/>
    </source>
</evidence>
<dbReference type="EMBL" id="SRLO01000944">
    <property type="protein sequence ID" value="TNN43805.1"/>
    <property type="molecule type" value="Genomic_DNA"/>
</dbReference>
<name>A0A4Z2FSA9_9TELE</name>
<comment type="caution">
    <text evidence="2">The sequence shown here is derived from an EMBL/GenBank/DDBJ whole genome shotgun (WGS) entry which is preliminary data.</text>
</comment>